<reference evidence="3" key="1">
    <citation type="submission" date="2014-04" db="EMBL/GenBank/DDBJ databases">
        <title>Evolutionary Origins and Diversification of the Mycorrhizal Mutualists.</title>
        <authorList>
            <consortium name="DOE Joint Genome Institute"/>
            <consortium name="Mycorrhizal Genomics Consortium"/>
            <person name="Kohler A."/>
            <person name="Kuo A."/>
            <person name="Nagy L.G."/>
            <person name="Floudas D."/>
            <person name="Copeland A."/>
            <person name="Barry K.W."/>
            <person name="Cichocki N."/>
            <person name="Veneault-Fourrey C."/>
            <person name="LaButti K."/>
            <person name="Lindquist E.A."/>
            <person name="Lipzen A."/>
            <person name="Lundell T."/>
            <person name="Morin E."/>
            <person name="Murat C."/>
            <person name="Riley R."/>
            <person name="Ohm R."/>
            <person name="Sun H."/>
            <person name="Tunlid A."/>
            <person name="Henrissat B."/>
            <person name="Grigoriev I.V."/>
            <person name="Hibbett D.S."/>
            <person name="Martin F."/>
        </authorList>
    </citation>
    <scope>NUCLEOTIDE SEQUENCE [LARGE SCALE GENOMIC DNA]</scope>
    <source>
        <strain evidence="3">FD-334 SS-4</strain>
    </source>
</reference>
<dbReference type="OrthoDB" id="3265815at2759"/>
<keyword evidence="3" id="KW-1185">Reference proteome</keyword>
<organism evidence="2 3">
    <name type="scientific">Hypholoma sublateritium (strain FD-334 SS-4)</name>
    <dbReference type="NCBI Taxonomy" id="945553"/>
    <lineage>
        <taxon>Eukaryota</taxon>
        <taxon>Fungi</taxon>
        <taxon>Dikarya</taxon>
        <taxon>Basidiomycota</taxon>
        <taxon>Agaricomycotina</taxon>
        <taxon>Agaricomycetes</taxon>
        <taxon>Agaricomycetidae</taxon>
        <taxon>Agaricales</taxon>
        <taxon>Agaricineae</taxon>
        <taxon>Strophariaceae</taxon>
        <taxon>Hypholoma</taxon>
    </lineage>
</organism>
<sequence length="374" mass="41333">MADLRPKFVMNSSQNHEIFGYNNANRPEYPTPPFLERRDQMHGGHFYGSTTVNPSSIHSDFRIASELSHYNNSLSPSPLSDGTNSVGPLSLEDTPTPLQDDVVSISTSFHPQNQPTPETVLVSSDNVLFYIHSPTLLAACPDVFTAYVNTSLSRDEYRTMAVHLDATATQLNIILHTLHGTSPAANNPDFDTLVTSIDRMPSFGMSPPRFIRPTAPIHELLLSYAPLRPLDLYALGAHHNISSLAVTSSSHLLSCNLSTITDPIAERIGAVYLKKLMLLHADRNMALRNILLHSPHPHPPTKTCSFEDQKSLTRAWALVSAYLVWDAKPDISTFAIKATLNPLLENMTCKLCHQALQARIKDVVSQWASGKHTI</sequence>
<dbReference type="STRING" id="945553.A0A0D2L1V1"/>
<evidence type="ECO:0000313" key="3">
    <source>
        <dbReference type="Proteomes" id="UP000054270"/>
    </source>
</evidence>
<dbReference type="OMA" id="LENMTCK"/>
<proteinExistence type="predicted"/>
<protein>
    <submittedName>
        <fullName evidence="2">Uncharacterized protein</fullName>
    </submittedName>
</protein>
<name>A0A0D2L1V1_HYPSF</name>
<feature type="compositionally biased region" description="Polar residues" evidence="1">
    <location>
        <begin position="73"/>
        <end position="87"/>
    </location>
</feature>
<evidence type="ECO:0000313" key="2">
    <source>
        <dbReference type="EMBL" id="KJA20642.1"/>
    </source>
</evidence>
<feature type="region of interest" description="Disordered" evidence="1">
    <location>
        <begin position="73"/>
        <end position="96"/>
    </location>
</feature>
<dbReference type="AlphaFoldDB" id="A0A0D2L1V1"/>
<accession>A0A0D2L1V1</accession>
<gene>
    <name evidence="2" type="ORF">HYPSUDRAFT_42953</name>
</gene>
<dbReference type="EMBL" id="KN817565">
    <property type="protein sequence ID" value="KJA20642.1"/>
    <property type="molecule type" value="Genomic_DNA"/>
</dbReference>
<dbReference type="Proteomes" id="UP000054270">
    <property type="component" value="Unassembled WGS sequence"/>
</dbReference>
<evidence type="ECO:0000256" key="1">
    <source>
        <dbReference type="SAM" id="MobiDB-lite"/>
    </source>
</evidence>